<evidence type="ECO:0000256" key="4">
    <source>
        <dbReference type="ARBA" id="ARBA00022737"/>
    </source>
</evidence>
<feature type="region of interest" description="Disordered" evidence="7">
    <location>
        <begin position="206"/>
        <end position="233"/>
    </location>
</feature>
<keyword evidence="2 6" id="KW-0853">WD repeat</keyword>
<comment type="subcellular location">
    <subcellularLocation>
        <location evidence="1">Nucleus</location>
    </subcellularLocation>
</comment>
<dbReference type="PANTHER" id="PTHR16288:SF0">
    <property type="entry name" value="TRNA (GUANINE-N(7)-)-METHYLTRANSFERASE NON-CATALYTIC SUBUNIT WDR4"/>
    <property type="match status" value="1"/>
</dbReference>
<reference evidence="8" key="1">
    <citation type="journal article" date="2021" name="Evol. Appl.">
        <title>The genome of the Pyrenean desman and the effects of bottlenecks and inbreeding on the genomic landscape of an endangered species.</title>
        <authorList>
            <person name="Escoda L."/>
            <person name="Castresana J."/>
        </authorList>
    </citation>
    <scope>NUCLEOTIDE SEQUENCE</scope>
    <source>
        <strain evidence="8">IBE-C5619</strain>
    </source>
</reference>
<keyword evidence="9" id="KW-1185">Reference proteome</keyword>
<evidence type="ECO:0000256" key="2">
    <source>
        <dbReference type="ARBA" id="ARBA00022574"/>
    </source>
</evidence>
<accession>A0A8J5ZVB1</accession>
<evidence type="ECO:0000256" key="7">
    <source>
        <dbReference type="SAM" id="MobiDB-lite"/>
    </source>
</evidence>
<dbReference type="GO" id="GO:0005634">
    <property type="term" value="C:nucleus"/>
    <property type="evidence" value="ECO:0007669"/>
    <property type="project" value="UniProtKB-SubCell"/>
</dbReference>
<gene>
    <name evidence="8" type="ORF">J0S82_019468</name>
</gene>
<evidence type="ECO:0000256" key="6">
    <source>
        <dbReference type="PROSITE-ProRule" id="PRU00221"/>
    </source>
</evidence>
<dbReference type="GO" id="GO:0006400">
    <property type="term" value="P:tRNA modification"/>
    <property type="evidence" value="ECO:0007669"/>
    <property type="project" value="TreeGrafter"/>
</dbReference>
<evidence type="ECO:0000256" key="5">
    <source>
        <dbReference type="ARBA" id="ARBA00023242"/>
    </source>
</evidence>
<feature type="region of interest" description="Disordered" evidence="7">
    <location>
        <begin position="1"/>
        <end position="25"/>
    </location>
</feature>
<evidence type="ECO:0000256" key="3">
    <source>
        <dbReference type="ARBA" id="ARBA00022694"/>
    </source>
</evidence>
<feature type="region of interest" description="Disordered" evidence="7">
    <location>
        <begin position="598"/>
        <end position="633"/>
    </location>
</feature>
<dbReference type="InterPro" id="IPR028884">
    <property type="entry name" value="Trm82"/>
</dbReference>
<dbReference type="Gene3D" id="2.130.10.10">
    <property type="entry name" value="YVTN repeat-like/Quinoprotein amine dehydrogenase"/>
    <property type="match status" value="1"/>
</dbReference>
<dbReference type="EMBL" id="JAGFMF010012120">
    <property type="protein sequence ID" value="KAG8507177.1"/>
    <property type="molecule type" value="Genomic_DNA"/>
</dbReference>
<dbReference type="PANTHER" id="PTHR16288">
    <property type="entry name" value="WD40 REPEAT PROTEIN 4"/>
    <property type="match status" value="1"/>
</dbReference>
<dbReference type="InterPro" id="IPR015943">
    <property type="entry name" value="WD40/YVTN_repeat-like_dom_sf"/>
</dbReference>
<feature type="non-terminal residue" evidence="8">
    <location>
        <position position="633"/>
    </location>
</feature>
<dbReference type="OrthoDB" id="371245at2759"/>
<dbReference type="InterPro" id="IPR001680">
    <property type="entry name" value="WD40_rpt"/>
</dbReference>
<dbReference type="HAMAP" id="MF_03056">
    <property type="entry name" value="TRM82"/>
    <property type="match status" value="1"/>
</dbReference>
<feature type="region of interest" description="Disordered" evidence="7">
    <location>
        <begin position="59"/>
        <end position="128"/>
    </location>
</feature>
<evidence type="ECO:0000313" key="8">
    <source>
        <dbReference type="EMBL" id="KAG8507177.1"/>
    </source>
</evidence>
<proteinExistence type="inferred from homology"/>
<protein>
    <submittedName>
        <fullName evidence="8">tRNA (Guanine-N(7)-)-methyltransferase non-catalytic subunit WDR4</fullName>
    </submittedName>
</protein>
<feature type="repeat" description="WD" evidence="6">
    <location>
        <begin position="392"/>
        <end position="434"/>
    </location>
</feature>
<dbReference type="Proteomes" id="UP000700334">
    <property type="component" value="Unassembled WGS sequence"/>
</dbReference>
<dbReference type="PROSITE" id="PS50082">
    <property type="entry name" value="WD_REPEATS_2"/>
    <property type="match status" value="1"/>
</dbReference>
<keyword evidence="3" id="KW-0819">tRNA processing</keyword>
<dbReference type="GO" id="GO:0043527">
    <property type="term" value="C:tRNA methyltransferase complex"/>
    <property type="evidence" value="ECO:0007669"/>
    <property type="project" value="TreeGrafter"/>
</dbReference>
<keyword evidence="4" id="KW-0677">Repeat</keyword>
<comment type="caution">
    <text evidence="8">The sequence shown here is derived from an EMBL/GenBank/DDBJ whole genome shotgun (WGS) entry which is preliminary data.</text>
</comment>
<evidence type="ECO:0000256" key="1">
    <source>
        <dbReference type="ARBA" id="ARBA00004123"/>
    </source>
</evidence>
<evidence type="ECO:0000313" key="9">
    <source>
        <dbReference type="Proteomes" id="UP000700334"/>
    </source>
</evidence>
<dbReference type="SUPFAM" id="SSF50978">
    <property type="entry name" value="WD40 repeat-like"/>
    <property type="match status" value="1"/>
</dbReference>
<dbReference type="AlphaFoldDB" id="A0A8J5ZVB1"/>
<name>A0A8J5ZVB1_GALPY</name>
<dbReference type="GO" id="GO:0036265">
    <property type="term" value="P:RNA (guanine-N7)-methylation"/>
    <property type="evidence" value="ECO:0007669"/>
    <property type="project" value="InterPro"/>
</dbReference>
<organism evidence="8 9">
    <name type="scientific">Galemys pyrenaicus</name>
    <name type="common">Iberian desman</name>
    <name type="synonym">Pyrenean desman</name>
    <dbReference type="NCBI Taxonomy" id="202257"/>
    <lineage>
        <taxon>Eukaryota</taxon>
        <taxon>Metazoa</taxon>
        <taxon>Chordata</taxon>
        <taxon>Craniata</taxon>
        <taxon>Vertebrata</taxon>
        <taxon>Euteleostomi</taxon>
        <taxon>Mammalia</taxon>
        <taxon>Eutheria</taxon>
        <taxon>Laurasiatheria</taxon>
        <taxon>Eulipotyphla</taxon>
        <taxon>Talpidae</taxon>
        <taxon>Galemys</taxon>
    </lineage>
</organism>
<dbReference type="SMART" id="SM00320">
    <property type="entry name" value="WD40"/>
    <property type="match status" value="3"/>
</dbReference>
<dbReference type="GO" id="GO:0005829">
    <property type="term" value="C:cytosol"/>
    <property type="evidence" value="ECO:0007669"/>
    <property type="project" value="TreeGrafter"/>
</dbReference>
<dbReference type="InterPro" id="IPR036322">
    <property type="entry name" value="WD40_repeat_dom_sf"/>
</dbReference>
<keyword evidence="5" id="KW-0539">Nucleus</keyword>
<sequence>TRLVGQRPPLVRMPKAGEGGEERGMRGVPWRRRVTSPSGAAGSGARGTWWGRGARAHGGVRGAGAVRPGAGGAERQPVPGHVHCEQVRGRAAARTRAAAGARRGLETPVSLRPRGSRDAAATAAGPSRVARGGPLFLATFSLYPSTPPARGVAARDEDSPFTYDCSCAEKPQENKGSGRCAEGGWEAGLARSGAAWDTSTVAEGAGWGGALSRGRPTFSSSLPREDGRPVGKGSDTILASTFSKSGSYFALTDDSKRLILFRTKPWQCLSPLLQSAPASGRLRALRRPSPGLRVRGLGRPWASPRSRTVVRRCTALTFTASEEKVLVADKSGDVYSFSVLEPQGRGRLELGHLSMLLDVAVSPDDRFVLTADRDEKIRVSWAAAPHSIEAFCLGHAEFVSCIFVVPDWPRLLLSCSGDCTLRLWEYGRGRELHCCPLTGPPALAGPRGDERLAASRVTYWRQESCVALLCDGAPVVSIFHLDGPRQRLAFVQHLTFQHRVWDIGFQEGQGLWVLQSCQDAPLVLCRPMGGQWQVGVRAGPVASAWAGGQRGGCSALSAAHASGRAVRAQVVGAGSLACPCKLLTRVLCRAPEGQLDPEQPRCQGGLAPGWAVTPRPSLKGPPRLRPAVGESVK</sequence>
<dbReference type="Pfam" id="PF00400">
    <property type="entry name" value="WD40"/>
    <property type="match status" value="2"/>
</dbReference>
<feature type="compositionally biased region" description="Low complexity" evidence="7">
    <location>
        <begin position="89"/>
        <end position="102"/>
    </location>
</feature>